<sequence>MARTPQSRMIPLVGSAAVSMAVGMIPLHRLPQPVRAAYVVLPAAVAGGVVLAALHRISSGTTQTEARTEPQAEAGPDASRRAVRRRIATAALPLVVGGLTAGAGAGSIVVDRAVENALRRRDIPAPRLMMGLVSGALSLGVDLLTQHSEDDAPAEEGVEPTSPPIAP</sequence>
<evidence type="ECO:0000256" key="1">
    <source>
        <dbReference type="SAM" id="MobiDB-lite"/>
    </source>
</evidence>
<organism evidence="3 4">
    <name type="scientific">Brachybacterium ginsengisoli</name>
    <dbReference type="NCBI Taxonomy" id="1331682"/>
    <lineage>
        <taxon>Bacteria</taxon>
        <taxon>Bacillati</taxon>
        <taxon>Actinomycetota</taxon>
        <taxon>Actinomycetes</taxon>
        <taxon>Micrococcales</taxon>
        <taxon>Dermabacteraceae</taxon>
        <taxon>Brachybacterium</taxon>
    </lineage>
</organism>
<dbReference type="AlphaFoldDB" id="A0A291GXL6"/>
<accession>A0A291GXL6</accession>
<dbReference type="OrthoDB" id="3543368at2"/>
<dbReference type="RefSeq" id="WP_096799398.1">
    <property type="nucleotide sequence ID" value="NZ_CP023564.1"/>
</dbReference>
<reference evidence="3 4" key="1">
    <citation type="journal article" date="2014" name="Int. J. Syst. Evol. Microbiol.">
        <title>Brachybacterium ginsengisoli sp. nov., isolated from soil of a ginseng field.</title>
        <authorList>
            <person name="Hoang V.A."/>
            <person name="Kim Y.J."/>
            <person name="Nguyen N.L."/>
            <person name="Yang D.C."/>
        </authorList>
    </citation>
    <scope>NUCLEOTIDE SEQUENCE [LARGE SCALE GENOMIC DNA]</scope>
    <source>
        <strain evidence="3 4">DCY80</strain>
    </source>
</reference>
<feature type="transmembrane region" description="Helical" evidence="2">
    <location>
        <begin position="90"/>
        <end position="110"/>
    </location>
</feature>
<feature type="transmembrane region" description="Helical" evidence="2">
    <location>
        <begin position="12"/>
        <end position="30"/>
    </location>
</feature>
<feature type="region of interest" description="Disordered" evidence="1">
    <location>
        <begin position="60"/>
        <end position="79"/>
    </location>
</feature>
<dbReference type="EMBL" id="CP023564">
    <property type="protein sequence ID" value="ATG54933.1"/>
    <property type="molecule type" value="Genomic_DNA"/>
</dbReference>
<keyword evidence="4" id="KW-1185">Reference proteome</keyword>
<keyword evidence="2" id="KW-0812">Transmembrane</keyword>
<feature type="region of interest" description="Disordered" evidence="1">
    <location>
        <begin position="148"/>
        <end position="167"/>
    </location>
</feature>
<feature type="transmembrane region" description="Helical" evidence="2">
    <location>
        <begin position="36"/>
        <end position="54"/>
    </location>
</feature>
<name>A0A291GXL6_9MICO</name>
<proteinExistence type="predicted"/>
<evidence type="ECO:0000256" key="2">
    <source>
        <dbReference type="SAM" id="Phobius"/>
    </source>
</evidence>
<gene>
    <name evidence="3" type="ORF">CFK41_09265</name>
</gene>
<keyword evidence="2" id="KW-1133">Transmembrane helix</keyword>
<keyword evidence="2" id="KW-0472">Membrane</keyword>
<dbReference type="KEGG" id="bgg:CFK41_09265"/>
<evidence type="ECO:0000313" key="4">
    <source>
        <dbReference type="Proteomes" id="UP000217889"/>
    </source>
</evidence>
<dbReference type="Proteomes" id="UP000217889">
    <property type="component" value="Chromosome"/>
</dbReference>
<evidence type="ECO:0000313" key="3">
    <source>
        <dbReference type="EMBL" id="ATG54933.1"/>
    </source>
</evidence>
<protein>
    <submittedName>
        <fullName evidence="3">Uncharacterized protein</fullName>
    </submittedName>
</protein>